<feature type="region of interest" description="Disordered" evidence="5">
    <location>
        <begin position="1"/>
        <end position="42"/>
    </location>
</feature>
<keyword evidence="2 4" id="KW-0863">Zinc-finger</keyword>
<dbReference type="PANTHER" id="PTHR23041">
    <property type="entry name" value="RING FINGER DOMAIN-CONTAINING"/>
    <property type="match status" value="1"/>
</dbReference>
<reference evidence="7 8" key="1">
    <citation type="submission" date="2019-09" db="EMBL/GenBank/DDBJ databases">
        <title>Bird 10,000 Genomes (B10K) Project - Family phase.</title>
        <authorList>
            <person name="Zhang G."/>
        </authorList>
    </citation>
    <scope>NUCLEOTIDE SEQUENCE [LARGE SCALE GENOMIC DNA]</scope>
    <source>
        <strain evidence="7">B10K-DU-029-53</strain>
    </source>
</reference>
<dbReference type="OrthoDB" id="6105938at2759"/>
<proteinExistence type="predicted"/>
<feature type="region of interest" description="Disordered" evidence="5">
    <location>
        <begin position="65"/>
        <end position="103"/>
    </location>
</feature>
<dbReference type="AlphaFoldDB" id="A0A7K6R7D6"/>
<name>A0A7K6R7D6_9PASS</name>
<evidence type="ECO:0000313" key="7">
    <source>
        <dbReference type="EMBL" id="NWW81942.1"/>
    </source>
</evidence>
<evidence type="ECO:0000256" key="5">
    <source>
        <dbReference type="SAM" id="MobiDB-lite"/>
    </source>
</evidence>
<feature type="non-terminal residue" evidence="7">
    <location>
        <position position="1"/>
    </location>
</feature>
<sequence>RKRHGGAVDSTQAQKRSRLLPSSAGGTSQTEPTELEECGTLSFEHEENIIELTGEYSEAEVLPLSDNESAVQDREQNQQQPNVSTAGENSAEPLARDDGEESRDNYEYVREKLHIFSVSIFSSPQPRVVIRCPICLDFYHEIVKSGRLIVATLCGHIFCSRCLPIALRHDNICPTCRRRHPQELFHAVYL</sequence>
<gene>
    <name evidence="7" type="primary">Rnf4_1</name>
    <name evidence="7" type="ORF">CLIRUF_R05353</name>
</gene>
<organism evidence="7 8">
    <name type="scientific">Climacteris rufus</name>
    <name type="common">rufous treecreeper</name>
    <dbReference type="NCBI Taxonomy" id="47695"/>
    <lineage>
        <taxon>Eukaryota</taxon>
        <taxon>Metazoa</taxon>
        <taxon>Chordata</taxon>
        <taxon>Craniata</taxon>
        <taxon>Vertebrata</taxon>
        <taxon>Euteleostomi</taxon>
        <taxon>Archelosauria</taxon>
        <taxon>Archosauria</taxon>
        <taxon>Dinosauria</taxon>
        <taxon>Saurischia</taxon>
        <taxon>Theropoda</taxon>
        <taxon>Coelurosauria</taxon>
        <taxon>Aves</taxon>
        <taxon>Neognathae</taxon>
        <taxon>Neoaves</taxon>
        <taxon>Telluraves</taxon>
        <taxon>Australaves</taxon>
        <taxon>Passeriformes</taxon>
        <taxon>Climacteridae</taxon>
        <taxon>Climacteris</taxon>
    </lineage>
</organism>
<feature type="compositionally biased region" description="Basic and acidic residues" evidence="5">
    <location>
        <begin position="94"/>
        <end position="103"/>
    </location>
</feature>
<dbReference type="GO" id="GO:0045944">
    <property type="term" value="P:positive regulation of transcription by RNA polymerase II"/>
    <property type="evidence" value="ECO:0007669"/>
    <property type="project" value="TreeGrafter"/>
</dbReference>
<accession>A0A7K6R7D6</accession>
<dbReference type="InterPro" id="IPR001841">
    <property type="entry name" value="Znf_RING"/>
</dbReference>
<keyword evidence="7" id="KW-0436">Ligase</keyword>
<dbReference type="InterPro" id="IPR017907">
    <property type="entry name" value="Znf_RING_CS"/>
</dbReference>
<evidence type="ECO:0000313" key="8">
    <source>
        <dbReference type="Proteomes" id="UP000580879"/>
    </source>
</evidence>
<dbReference type="InterPro" id="IPR013083">
    <property type="entry name" value="Znf_RING/FYVE/PHD"/>
</dbReference>
<feature type="domain" description="RING-type" evidence="6">
    <location>
        <begin position="132"/>
        <end position="177"/>
    </location>
</feature>
<dbReference type="Gene3D" id="3.30.40.10">
    <property type="entry name" value="Zinc/RING finger domain, C3HC4 (zinc finger)"/>
    <property type="match status" value="1"/>
</dbReference>
<keyword evidence="1" id="KW-0479">Metal-binding</keyword>
<keyword evidence="8" id="KW-1185">Reference proteome</keyword>
<dbReference type="GO" id="GO:0008270">
    <property type="term" value="F:zinc ion binding"/>
    <property type="evidence" value="ECO:0007669"/>
    <property type="project" value="UniProtKB-KW"/>
</dbReference>
<dbReference type="Proteomes" id="UP000580879">
    <property type="component" value="Unassembled WGS sequence"/>
</dbReference>
<evidence type="ECO:0000259" key="6">
    <source>
        <dbReference type="PROSITE" id="PS50089"/>
    </source>
</evidence>
<evidence type="ECO:0000256" key="2">
    <source>
        <dbReference type="ARBA" id="ARBA00022771"/>
    </source>
</evidence>
<feature type="compositionally biased region" description="Polar residues" evidence="5">
    <location>
        <begin position="77"/>
        <end position="88"/>
    </location>
</feature>
<dbReference type="Pfam" id="PF13639">
    <property type="entry name" value="zf-RING_2"/>
    <property type="match status" value="1"/>
</dbReference>
<dbReference type="SUPFAM" id="SSF57850">
    <property type="entry name" value="RING/U-box"/>
    <property type="match status" value="1"/>
</dbReference>
<dbReference type="EMBL" id="VZRZ01007927">
    <property type="protein sequence ID" value="NWW81942.1"/>
    <property type="molecule type" value="Genomic_DNA"/>
</dbReference>
<dbReference type="PANTHER" id="PTHR23041:SF78">
    <property type="entry name" value="E3 UBIQUITIN-PROTEIN LIGASE RNF4"/>
    <property type="match status" value="1"/>
</dbReference>
<dbReference type="InterPro" id="IPR047134">
    <property type="entry name" value="RNF4"/>
</dbReference>
<evidence type="ECO:0000256" key="4">
    <source>
        <dbReference type="PROSITE-ProRule" id="PRU00175"/>
    </source>
</evidence>
<dbReference type="GO" id="GO:0016874">
    <property type="term" value="F:ligase activity"/>
    <property type="evidence" value="ECO:0007669"/>
    <property type="project" value="UniProtKB-KW"/>
</dbReference>
<dbReference type="PROSITE" id="PS00518">
    <property type="entry name" value="ZF_RING_1"/>
    <property type="match status" value="1"/>
</dbReference>
<evidence type="ECO:0000256" key="1">
    <source>
        <dbReference type="ARBA" id="ARBA00022723"/>
    </source>
</evidence>
<protein>
    <submittedName>
        <fullName evidence="7">RNF4 ligase</fullName>
    </submittedName>
</protein>
<dbReference type="SMART" id="SM00184">
    <property type="entry name" value="RING"/>
    <property type="match status" value="1"/>
</dbReference>
<evidence type="ECO:0000256" key="3">
    <source>
        <dbReference type="ARBA" id="ARBA00022833"/>
    </source>
</evidence>
<comment type="caution">
    <text evidence="7">The sequence shown here is derived from an EMBL/GenBank/DDBJ whole genome shotgun (WGS) entry which is preliminary data.</text>
</comment>
<dbReference type="PROSITE" id="PS50089">
    <property type="entry name" value="ZF_RING_2"/>
    <property type="match status" value="1"/>
</dbReference>
<feature type="non-terminal residue" evidence="7">
    <location>
        <position position="190"/>
    </location>
</feature>
<keyword evidence="3" id="KW-0862">Zinc</keyword>